<dbReference type="EMBL" id="LIHL02000002">
    <property type="protein sequence ID" value="KAF5478889.1"/>
    <property type="molecule type" value="Genomic_DNA"/>
</dbReference>
<organism evidence="3 4">
    <name type="scientific">Juglans regia</name>
    <name type="common">English walnut</name>
    <dbReference type="NCBI Taxonomy" id="51240"/>
    <lineage>
        <taxon>Eukaryota</taxon>
        <taxon>Viridiplantae</taxon>
        <taxon>Streptophyta</taxon>
        <taxon>Embryophyta</taxon>
        <taxon>Tracheophyta</taxon>
        <taxon>Spermatophyta</taxon>
        <taxon>Magnoliopsida</taxon>
        <taxon>eudicotyledons</taxon>
        <taxon>Gunneridae</taxon>
        <taxon>Pentapetalae</taxon>
        <taxon>rosids</taxon>
        <taxon>fabids</taxon>
        <taxon>Fagales</taxon>
        <taxon>Juglandaceae</taxon>
        <taxon>Juglans</taxon>
    </lineage>
</organism>
<evidence type="ECO:0000256" key="1">
    <source>
        <dbReference type="SAM" id="MobiDB-lite"/>
    </source>
</evidence>
<proteinExistence type="predicted"/>
<dbReference type="InterPro" id="IPR025852">
    <property type="entry name" value="SM_dom_ATX"/>
</dbReference>
<dbReference type="InterPro" id="IPR045117">
    <property type="entry name" value="ATXN2-like"/>
</dbReference>
<evidence type="ECO:0000313" key="3">
    <source>
        <dbReference type="EMBL" id="KAF5478889.1"/>
    </source>
</evidence>
<feature type="region of interest" description="Disordered" evidence="1">
    <location>
        <begin position="209"/>
        <end position="372"/>
    </location>
</feature>
<comment type="caution">
    <text evidence="3">The sequence shown here is derived from an EMBL/GenBank/DDBJ whole genome shotgun (WGS) entry which is preliminary data.</text>
</comment>
<dbReference type="Pfam" id="PF14438">
    <property type="entry name" value="SM-ATX"/>
    <property type="match status" value="1"/>
</dbReference>
<gene>
    <name evidence="3" type="ORF">F2P56_005414</name>
</gene>
<dbReference type="GO" id="GO:0003723">
    <property type="term" value="F:RNA binding"/>
    <property type="evidence" value="ECO:0007669"/>
    <property type="project" value="InterPro"/>
</dbReference>
<feature type="domain" description="Ataxin 2 SM" evidence="2">
    <location>
        <begin position="81"/>
        <end position="159"/>
    </location>
</feature>
<dbReference type="PANTHER" id="PTHR12854:SF12">
    <property type="entry name" value="POLYADENYLATE-BINDING PROTEIN INTERACTING PROTEIN"/>
    <property type="match status" value="1"/>
</dbReference>
<dbReference type="Gramene" id="Jr02_24150_p1">
    <property type="protein sequence ID" value="cds.Jr02_24150_p1"/>
    <property type="gene ID" value="Jr02_24150"/>
</dbReference>
<accession>A0A833Y5Z0</accession>
<evidence type="ECO:0000259" key="2">
    <source>
        <dbReference type="Pfam" id="PF14438"/>
    </source>
</evidence>
<sequence>VFSNSLTSSLKAHKGAHRCFRSLPALTSKSCCERKFQNREREYRKEQCKLNQLKTVIIMGCRDREFLNDETSYSSSPSLSEALILATICIIGLPVDVHVKDGSVYSGLFHTSSVEDDYGIVLKNASLTKKGKSYSNVANGVLIDTLVIHSSDLVQVVAKGVQLSADVVARNMAGDHTEAVVGIVPSEHPVMEANKTTKSAIHKNKINQTRSSVRAENGFGHGLMPKISGGKHERRKSPTNQIGDALEIEDGKSDRISSAKVEEASGESDGRSNSEQDIFREKMECHREASADEVQGSTSSCDPATLPVKPDNQCCKRPSSAETSSSDAISSGLSTSSKPNVGVTSKSNLSSFTTSTEMVPQQNPESNRSSKEFKLNPGAKIFSPSLANPISMAPAVPTVASMTYIPNNSPLGPFASAQPETEFSTFASRSSMNVKVFPYGNLTAGNGVSGSRFSQPIVGPMGSRTQPLRYTGQYDPVQARPAYTHPTAQAVMVGRLGQLVYVHPVSHGAAAISPPYVHPVLTPHQVQFQKQQGSAVGQALHLSGQQPFVMPNHIPLVQSTFPANRPISVPGANGLNGTKFS</sequence>
<feature type="compositionally biased region" description="Polar residues" evidence="1">
    <location>
        <begin position="332"/>
        <end position="367"/>
    </location>
</feature>
<feature type="compositionally biased region" description="Basic and acidic residues" evidence="1">
    <location>
        <begin position="249"/>
        <end position="290"/>
    </location>
</feature>
<evidence type="ECO:0000313" key="4">
    <source>
        <dbReference type="Proteomes" id="UP000619265"/>
    </source>
</evidence>
<dbReference type="Proteomes" id="UP000619265">
    <property type="component" value="Unassembled WGS sequence"/>
</dbReference>
<reference evidence="3" key="1">
    <citation type="submission" date="2015-10" db="EMBL/GenBank/DDBJ databases">
        <authorList>
            <person name="Martinez-Garcia P.J."/>
            <person name="Crepeau M.W."/>
            <person name="Puiu D."/>
            <person name="Gonzalez-Ibeas D."/>
            <person name="Whalen J."/>
            <person name="Stevens K."/>
            <person name="Paul R."/>
            <person name="Butterfield T."/>
            <person name="Britton M."/>
            <person name="Reagan R."/>
            <person name="Chakraborty S."/>
            <person name="Walawage S.L."/>
            <person name="Vasquez-Gross H.A."/>
            <person name="Cardeno C."/>
            <person name="Famula R."/>
            <person name="Pratt K."/>
            <person name="Kuruganti S."/>
            <person name="Aradhya M.K."/>
            <person name="Leslie C.A."/>
            <person name="Dandekar A.M."/>
            <person name="Salzberg S.L."/>
            <person name="Wegrzyn J.L."/>
            <person name="Langley C.H."/>
            <person name="Neale D.B."/>
        </authorList>
    </citation>
    <scope>NUCLEOTIDE SEQUENCE</scope>
    <source>
        <tissue evidence="3">Leaves</tissue>
    </source>
</reference>
<name>A0A833Y5Z0_JUGRE</name>
<feature type="compositionally biased region" description="Low complexity" evidence="1">
    <location>
        <begin position="320"/>
        <end position="331"/>
    </location>
</feature>
<feature type="non-terminal residue" evidence="3">
    <location>
        <position position="1"/>
    </location>
</feature>
<dbReference type="AlphaFoldDB" id="A0A833Y5Z0"/>
<reference evidence="3" key="2">
    <citation type="submission" date="2020-03" db="EMBL/GenBank/DDBJ databases">
        <title>Walnut 2.0.</title>
        <authorList>
            <person name="Marrano A."/>
            <person name="Britton M."/>
            <person name="Zimin A.V."/>
            <person name="Zaini P.A."/>
            <person name="Workman R."/>
            <person name="Puiu D."/>
            <person name="Bianco L."/>
            <person name="Allen B.J."/>
            <person name="Troggio M."/>
            <person name="Leslie C.A."/>
            <person name="Timp W."/>
            <person name="Dendekar A."/>
            <person name="Salzberg S.L."/>
            <person name="Neale D.B."/>
        </authorList>
    </citation>
    <scope>NUCLEOTIDE SEQUENCE</scope>
    <source>
        <tissue evidence="3">Leaves</tissue>
    </source>
</reference>
<protein>
    <recommendedName>
        <fullName evidence="2">Ataxin 2 SM domain-containing protein</fullName>
    </recommendedName>
</protein>
<dbReference type="PANTHER" id="PTHR12854">
    <property type="entry name" value="ATAXIN 2-RELATED"/>
    <property type="match status" value="1"/>
</dbReference>